<dbReference type="InterPro" id="IPR051531">
    <property type="entry name" value="N-acetyltransferase"/>
</dbReference>
<dbReference type="EMBL" id="NGFP01000261">
    <property type="protein sequence ID" value="OUC89803.1"/>
    <property type="molecule type" value="Genomic_DNA"/>
</dbReference>
<gene>
    <name evidence="2" type="ORF">CA984_36635</name>
</gene>
<dbReference type="RefSeq" id="WP_086577998.1">
    <property type="nucleotide sequence ID" value="NZ_NGFP01000261.1"/>
</dbReference>
<dbReference type="Gene3D" id="3.40.630.30">
    <property type="match status" value="1"/>
</dbReference>
<proteinExistence type="predicted"/>
<dbReference type="InterPro" id="IPR016181">
    <property type="entry name" value="Acyl_CoA_acyltransferase"/>
</dbReference>
<feature type="domain" description="N-acetyltransferase" evidence="1">
    <location>
        <begin position="11"/>
        <end position="174"/>
    </location>
</feature>
<evidence type="ECO:0000313" key="2">
    <source>
        <dbReference type="EMBL" id="OUC89803.1"/>
    </source>
</evidence>
<dbReference type="SUPFAM" id="SSF55729">
    <property type="entry name" value="Acyl-CoA N-acyltransferases (Nat)"/>
    <property type="match status" value="1"/>
</dbReference>
<dbReference type="Pfam" id="PF13302">
    <property type="entry name" value="Acetyltransf_3"/>
    <property type="match status" value="1"/>
</dbReference>
<protein>
    <recommendedName>
        <fullName evidence="1">N-acetyltransferase domain-containing protein</fullName>
    </recommendedName>
</protein>
<dbReference type="Proteomes" id="UP000194761">
    <property type="component" value="Unassembled WGS sequence"/>
</dbReference>
<dbReference type="CDD" id="cd04301">
    <property type="entry name" value="NAT_SF"/>
    <property type="match status" value="1"/>
</dbReference>
<organism evidence="2 3">
    <name type="scientific">Streptosporangium minutum</name>
    <dbReference type="NCBI Taxonomy" id="569862"/>
    <lineage>
        <taxon>Bacteria</taxon>
        <taxon>Bacillati</taxon>
        <taxon>Actinomycetota</taxon>
        <taxon>Actinomycetes</taxon>
        <taxon>Streptosporangiales</taxon>
        <taxon>Streptosporangiaceae</taxon>
        <taxon>Streptosporangium</taxon>
    </lineage>
</organism>
<reference evidence="2 3" key="1">
    <citation type="submission" date="2017-05" db="EMBL/GenBank/DDBJ databases">
        <title>Biotechnological potential of actinobacteria isolated from South African environments.</title>
        <authorList>
            <person name="Le Roes-Hill M."/>
            <person name="Prins A."/>
            <person name="Durrell K.A."/>
        </authorList>
    </citation>
    <scope>NUCLEOTIDE SEQUENCE [LARGE SCALE GENOMIC DNA]</scope>
    <source>
        <strain evidence="2">M26</strain>
    </source>
</reference>
<evidence type="ECO:0000259" key="1">
    <source>
        <dbReference type="PROSITE" id="PS51186"/>
    </source>
</evidence>
<keyword evidence="3" id="KW-1185">Reference proteome</keyword>
<sequence length="174" mass="18634">MESMEIAAGRLHLRPWHPADAEVVVEALNDPEIRRWAPTPMAADPDGKAWITGQIAGWADDSSFAFAITDATTGQVLGHIRVKSVVDGAGEVGYWVLPAARGKGVAAHALDAVARWAFACLELSRLDLLHAAANTASCRVAQKSGFALARLLDEPSWDGGEETVEVHLHALSHR</sequence>
<dbReference type="AlphaFoldDB" id="A0A243R5D6"/>
<dbReference type="PROSITE" id="PS51186">
    <property type="entry name" value="GNAT"/>
    <property type="match status" value="1"/>
</dbReference>
<name>A0A243R5D6_9ACTN</name>
<dbReference type="GO" id="GO:0016747">
    <property type="term" value="F:acyltransferase activity, transferring groups other than amino-acyl groups"/>
    <property type="evidence" value="ECO:0007669"/>
    <property type="project" value="InterPro"/>
</dbReference>
<evidence type="ECO:0000313" key="3">
    <source>
        <dbReference type="Proteomes" id="UP000194761"/>
    </source>
</evidence>
<dbReference type="PANTHER" id="PTHR43792">
    <property type="entry name" value="GNAT FAMILY, PUTATIVE (AFU_ORTHOLOGUE AFUA_3G00765)-RELATED-RELATED"/>
    <property type="match status" value="1"/>
</dbReference>
<comment type="caution">
    <text evidence="2">The sequence shown here is derived from an EMBL/GenBank/DDBJ whole genome shotgun (WGS) entry which is preliminary data.</text>
</comment>
<dbReference type="InterPro" id="IPR000182">
    <property type="entry name" value="GNAT_dom"/>
</dbReference>
<accession>A0A243R5D6</accession>